<comment type="caution">
    <text evidence="1">The sequence shown here is derived from an EMBL/GenBank/DDBJ whole genome shotgun (WGS) entry which is preliminary data.</text>
</comment>
<evidence type="ECO:0000313" key="2">
    <source>
        <dbReference type="Proteomes" id="UP000604730"/>
    </source>
</evidence>
<dbReference type="RefSeq" id="WP_208430038.1">
    <property type="nucleotide sequence ID" value="NZ_JAEPRJ010000001.1"/>
</dbReference>
<keyword evidence="2" id="KW-1185">Reference proteome</keyword>
<gene>
    <name evidence="1" type="ORF">JJN12_12775</name>
</gene>
<sequence length="70" mass="7772">MPYFKICPGCGGNLDPGEKCNCQERHEKRGIKFTDTKKGESHELSCQSHVNEGTRKNGNLRIFSAKSICG</sequence>
<reference evidence="1 2" key="1">
    <citation type="submission" date="2021-01" db="EMBL/GenBank/DDBJ databases">
        <title>Isolation and description of Catonella massiliensis sp. nov., a novel Catonella species, isolated from a stable periodontitis subject.</title>
        <authorList>
            <person name="Antezack A."/>
            <person name="Boxberger M."/>
            <person name="La Scola B."/>
            <person name="Monnet-Corti V."/>
        </authorList>
    </citation>
    <scope>NUCLEOTIDE SEQUENCE [LARGE SCALE GENOMIC DNA]</scope>
    <source>
        <strain evidence="1 2">Marseille-Q4567</strain>
    </source>
</reference>
<accession>A0ABS1J401</accession>
<evidence type="ECO:0000313" key="1">
    <source>
        <dbReference type="EMBL" id="MBK5898634.1"/>
    </source>
</evidence>
<proteinExistence type="predicted"/>
<dbReference type="EMBL" id="JAEPRJ010000001">
    <property type="protein sequence ID" value="MBK5898634.1"/>
    <property type="molecule type" value="Genomic_DNA"/>
</dbReference>
<organism evidence="1 2">
    <name type="scientific">Catonella massiliensis</name>
    <dbReference type="NCBI Taxonomy" id="2799636"/>
    <lineage>
        <taxon>Bacteria</taxon>
        <taxon>Bacillati</taxon>
        <taxon>Bacillota</taxon>
        <taxon>Clostridia</taxon>
        <taxon>Lachnospirales</taxon>
        <taxon>Lachnospiraceae</taxon>
        <taxon>Catonella</taxon>
    </lineage>
</organism>
<protein>
    <submittedName>
        <fullName evidence="1">Uncharacterized protein</fullName>
    </submittedName>
</protein>
<name>A0ABS1J401_9FIRM</name>
<dbReference type="Proteomes" id="UP000604730">
    <property type="component" value="Unassembled WGS sequence"/>
</dbReference>